<dbReference type="RefSeq" id="WP_011522499.1">
    <property type="nucleotide sequence ID" value="NC_008009.1"/>
</dbReference>
<dbReference type="OrthoDB" id="49666at2"/>
<keyword evidence="2" id="KW-0808">Transferase</keyword>
<dbReference type="SUPFAM" id="SSF53067">
    <property type="entry name" value="Actin-like ATPase domain"/>
    <property type="match status" value="1"/>
</dbReference>
<organism evidence="2 3">
    <name type="scientific">Koribacter versatilis (strain Ellin345)</name>
    <dbReference type="NCBI Taxonomy" id="204669"/>
    <lineage>
        <taxon>Bacteria</taxon>
        <taxon>Pseudomonadati</taxon>
        <taxon>Acidobacteriota</taxon>
        <taxon>Terriglobia</taxon>
        <taxon>Terriglobales</taxon>
        <taxon>Candidatus Korobacteraceae</taxon>
        <taxon>Candidatus Korobacter</taxon>
    </lineage>
</organism>
<dbReference type="EnsemblBacteria" id="ABF40697">
    <property type="protein sequence ID" value="ABF40697"/>
    <property type="gene ID" value="Acid345_1696"/>
</dbReference>
<dbReference type="EMBL" id="CP000360">
    <property type="protein sequence ID" value="ABF40697.1"/>
    <property type="molecule type" value="Genomic_DNA"/>
</dbReference>
<evidence type="ECO:0000313" key="3">
    <source>
        <dbReference type="Proteomes" id="UP000002432"/>
    </source>
</evidence>
<dbReference type="GO" id="GO:0016301">
    <property type="term" value="F:kinase activity"/>
    <property type="evidence" value="ECO:0007669"/>
    <property type="project" value="UniProtKB-KW"/>
</dbReference>
<dbReference type="InterPro" id="IPR000600">
    <property type="entry name" value="ROK"/>
</dbReference>
<dbReference type="eggNOG" id="COG1940">
    <property type="taxonomic scope" value="Bacteria"/>
</dbReference>
<evidence type="ECO:0000313" key="2">
    <source>
        <dbReference type="EMBL" id="ABF40697.1"/>
    </source>
</evidence>
<dbReference type="Gene3D" id="3.30.420.40">
    <property type="match status" value="2"/>
</dbReference>
<dbReference type="Pfam" id="PF00480">
    <property type="entry name" value="ROK"/>
    <property type="match status" value="1"/>
</dbReference>
<dbReference type="AlphaFoldDB" id="Q1IR03"/>
<name>Q1IR03_KORVE</name>
<evidence type="ECO:0000256" key="1">
    <source>
        <dbReference type="ARBA" id="ARBA00006479"/>
    </source>
</evidence>
<dbReference type="Proteomes" id="UP000002432">
    <property type="component" value="Chromosome"/>
</dbReference>
<dbReference type="PANTHER" id="PTHR18964">
    <property type="entry name" value="ROK (REPRESSOR, ORF, KINASE) FAMILY"/>
    <property type="match status" value="1"/>
</dbReference>
<proteinExistence type="inferred from homology"/>
<gene>
    <name evidence="2" type="ordered locus">Acid345_1696</name>
</gene>
<dbReference type="HOGENOM" id="CLU_036604_2_0_0"/>
<keyword evidence="3" id="KW-1185">Reference proteome</keyword>
<dbReference type="STRING" id="204669.Acid345_1696"/>
<keyword evidence="2" id="KW-0418">Kinase</keyword>
<sequence>MRLLVFDVGGSHIAGALADTESMSMLPRQSVAVDSHGSADIFYVAVEQLVSELLAAAALNISAIDGMSFGFPGPFDYAAGVSHLKHKYEALNGRNLRVELSARFEMPGHRIQFVNDADAFLLGELTQISISDISRSIGITLGTGVGSAFAIGYAVLHEGEGVPPGGEIWNLPRDGGILEDSISTRAIVGSYESKAGKRLTVRHIAERCPGDAAAVQTFKKFGSTLGESLRAIAEPFHADRIIFGGAISRSADLFLPTASEILGAKIELSVSTLFEDAALYGAAAHWKRAAVRNLTS</sequence>
<protein>
    <submittedName>
        <fullName evidence="2">Sugar kinase</fullName>
    </submittedName>
</protein>
<dbReference type="InterPro" id="IPR043129">
    <property type="entry name" value="ATPase_NBD"/>
</dbReference>
<dbReference type="KEGG" id="aba:Acid345_1696"/>
<dbReference type="PANTHER" id="PTHR18964:SF149">
    <property type="entry name" value="BIFUNCTIONAL UDP-N-ACETYLGLUCOSAMINE 2-EPIMERASE_N-ACETYLMANNOSAMINE KINASE"/>
    <property type="match status" value="1"/>
</dbReference>
<reference evidence="2 3" key="1">
    <citation type="journal article" date="2009" name="Appl. Environ. Microbiol.">
        <title>Three genomes from the phylum Acidobacteria provide insight into the lifestyles of these microorganisms in soils.</title>
        <authorList>
            <person name="Ward N.L."/>
            <person name="Challacombe J.F."/>
            <person name="Janssen P.H."/>
            <person name="Henrissat B."/>
            <person name="Coutinho P.M."/>
            <person name="Wu M."/>
            <person name="Xie G."/>
            <person name="Haft D.H."/>
            <person name="Sait M."/>
            <person name="Badger J."/>
            <person name="Barabote R.D."/>
            <person name="Bradley B."/>
            <person name="Brettin T.S."/>
            <person name="Brinkac L.M."/>
            <person name="Bruce D."/>
            <person name="Creasy T."/>
            <person name="Daugherty S.C."/>
            <person name="Davidsen T.M."/>
            <person name="DeBoy R.T."/>
            <person name="Detter J.C."/>
            <person name="Dodson R.J."/>
            <person name="Durkin A.S."/>
            <person name="Ganapathy A."/>
            <person name="Gwinn-Giglio M."/>
            <person name="Han C.S."/>
            <person name="Khouri H."/>
            <person name="Kiss H."/>
            <person name="Kothari S.P."/>
            <person name="Madupu R."/>
            <person name="Nelson K.E."/>
            <person name="Nelson W.C."/>
            <person name="Paulsen I."/>
            <person name="Penn K."/>
            <person name="Ren Q."/>
            <person name="Rosovitz M.J."/>
            <person name="Selengut J.D."/>
            <person name="Shrivastava S."/>
            <person name="Sullivan S.A."/>
            <person name="Tapia R."/>
            <person name="Thompson L.S."/>
            <person name="Watkins K.L."/>
            <person name="Yang Q."/>
            <person name="Yu C."/>
            <person name="Zafar N."/>
            <person name="Zhou L."/>
            <person name="Kuske C.R."/>
        </authorList>
    </citation>
    <scope>NUCLEOTIDE SEQUENCE [LARGE SCALE GENOMIC DNA]</scope>
    <source>
        <strain evidence="2 3">Ellin345</strain>
    </source>
</reference>
<comment type="similarity">
    <text evidence="1">Belongs to the ROK (NagC/XylR) family.</text>
</comment>
<accession>Q1IR03</accession>